<keyword evidence="4" id="KW-0812">Transmembrane</keyword>
<accession>A0AAN9IN35</accession>
<dbReference type="Proteomes" id="UP001372338">
    <property type="component" value="Unassembled WGS sequence"/>
</dbReference>
<comment type="caution">
    <text evidence="7">The sequence shown here is derived from an EMBL/GenBank/DDBJ whole genome shotgun (WGS) entry which is preliminary data.</text>
</comment>
<evidence type="ECO:0000256" key="3">
    <source>
        <dbReference type="ARBA" id="ARBA00022448"/>
    </source>
</evidence>
<proteinExistence type="inferred from homology"/>
<keyword evidence="6" id="KW-0472">Membrane</keyword>
<keyword evidence="5" id="KW-1133">Transmembrane helix</keyword>
<evidence type="ECO:0000256" key="4">
    <source>
        <dbReference type="ARBA" id="ARBA00022692"/>
    </source>
</evidence>
<organism evidence="7 8">
    <name type="scientific">Crotalaria pallida</name>
    <name type="common">Smooth rattlebox</name>
    <name type="synonym">Crotalaria striata</name>
    <dbReference type="NCBI Taxonomy" id="3830"/>
    <lineage>
        <taxon>Eukaryota</taxon>
        <taxon>Viridiplantae</taxon>
        <taxon>Streptophyta</taxon>
        <taxon>Embryophyta</taxon>
        <taxon>Tracheophyta</taxon>
        <taxon>Spermatophyta</taxon>
        <taxon>Magnoliopsida</taxon>
        <taxon>eudicotyledons</taxon>
        <taxon>Gunneridae</taxon>
        <taxon>Pentapetalae</taxon>
        <taxon>rosids</taxon>
        <taxon>fabids</taxon>
        <taxon>Fabales</taxon>
        <taxon>Fabaceae</taxon>
        <taxon>Papilionoideae</taxon>
        <taxon>50 kb inversion clade</taxon>
        <taxon>genistoids sensu lato</taxon>
        <taxon>core genistoids</taxon>
        <taxon>Crotalarieae</taxon>
        <taxon>Crotalaria</taxon>
    </lineage>
</organism>
<dbReference type="GO" id="GO:0016020">
    <property type="term" value="C:membrane"/>
    <property type="evidence" value="ECO:0007669"/>
    <property type="project" value="UniProtKB-SubCell"/>
</dbReference>
<evidence type="ECO:0000256" key="6">
    <source>
        <dbReference type="ARBA" id="ARBA00023136"/>
    </source>
</evidence>
<dbReference type="Pfam" id="PF06027">
    <property type="entry name" value="SLC35F"/>
    <property type="match status" value="1"/>
</dbReference>
<comment type="similarity">
    <text evidence="2">Belongs to the SLC35F solute transporter family.</text>
</comment>
<dbReference type="GO" id="GO:0022857">
    <property type="term" value="F:transmembrane transporter activity"/>
    <property type="evidence" value="ECO:0007669"/>
    <property type="project" value="InterPro"/>
</dbReference>
<evidence type="ECO:0000256" key="1">
    <source>
        <dbReference type="ARBA" id="ARBA00004141"/>
    </source>
</evidence>
<evidence type="ECO:0000313" key="7">
    <source>
        <dbReference type="EMBL" id="KAK7283102.1"/>
    </source>
</evidence>
<dbReference type="AlphaFoldDB" id="A0AAN9IN35"/>
<reference evidence="7 8" key="1">
    <citation type="submission" date="2024-01" db="EMBL/GenBank/DDBJ databases">
        <title>The genomes of 5 underutilized Papilionoideae crops provide insights into root nodulation and disease resistanc.</title>
        <authorList>
            <person name="Yuan L."/>
        </authorList>
    </citation>
    <scope>NUCLEOTIDE SEQUENCE [LARGE SCALE GENOMIC DNA]</scope>
    <source>
        <strain evidence="7">ZHUSHIDOU_FW_LH</strain>
        <tissue evidence="7">Leaf</tissue>
    </source>
</reference>
<sequence>MSATCHMDKDESGKPIEKVILAACWFPTSGAIVGSPQGSIARSLQRFERERERERERNHRGQEFHCPSSRYFGTYNNYWEKWSFFFIFLEFFVKNANRVELMAMLGHFGAIVSAIQISILECIERKSIHWATEAVKSTSIIQDVSDLQDFSPWSN</sequence>
<keyword evidence="8" id="KW-1185">Reference proteome</keyword>
<comment type="subcellular location">
    <subcellularLocation>
        <location evidence="1">Membrane</location>
        <topology evidence="1">Multi-pass membrane protein</topology>
    </subcellularLocation>
</comment>
<evidence type="ECO:0000256" key="2">
    <source>
        <dbReference type="ARBA" id="ARBA00007863"/>
    </source>
</evidence>
<evidence type="ECO:0000256" key="5">
    <source>
        <dbReference type="ARBA" id="ARBA00022989"/>
    </source>
</evidence>
<protein>
    <submittedName>
        <fullName evidence="7">Uncharacterized protein</fullName>
    </submittedName>
</protein>
<keyword evidence="3" id="KW-0813">Transport</keyword>
<gene>
    <name evidence="7" type="ORF">RIF29_12386</name>
</gene>
<evidence type="ECO:0000313" key="8">
    <source>
        <dbReference type="Proteomes" id="UP001372338"/>
    </source>
</evidence>
<name>A0AAN9IN35_CROPI</name>
<dbReference type="EMBL" id="JAYWIO010000002">
    <property type="protein sequence ID" value="KAK7283102.1"/>
    <property type="molecule type" value="Genomic_DNA"/>
</dbReference>
<dbReference type="InterPro" id="IPR009262">
    <property type="entry name" value="SLC35_F1/F2/F6"/>
</dbReference>